<dbReference type="PANTHER" id="PTHR47698">
    <property type="entry name" value="FATTY-ACID-BINDING PROTEIN 3, CHLOROPLASTIC"/>
    <property type="match status" value="1"/>
</dbReference>
<dbReference type="EMBL" id="JH992978">
    <property type="protein sequence ID" value="EKX50552.1"/>
    <property type="molecule type" value="Genomic_DNA"/>
</dbReference>
<reference evidence="4" key="2">
    <citation type="submission" date="2012-11" db="EMBL/GenBank/DDBJ databases">
        <authorList>
            <person name="Kuo A."/>
            <person name="Curtis B.A."/>
            <person name="Tanifuji G."/>
            <person name="Burki F."/>
            <person name="Gruber A."/>
            <person name="Irimia M."/>
            <person name="Maruyama S."/>
            <person name="Arias M.C."/>
            <person name="Ball S.G."/>
            <person name="Gile G.H."/>
            <person name="Hirakawa Y."/>
            <person name="Hopkins J.F."/>
            <person name="Rensing S.A."/>
            <person name="Schmutz J."/>
            <person name="Symeonidi A."/>
            <person name="Elias M."/>
            <person name="Eveleigh R.J."/>
            <person name="Herman E.K."/>
            <person name="Klute M.J."/>
            <person name="Nakayama T."/>
            <person name="Obornik M."/>
            <person name="Reyes-Prieto A."/>
            <person name="Armbrust E.V."/>
            <person name="Aves S.J."/>
            <person name="Beiko R.G."/>
            <person name="Coutinho P."/>
            <person name="Dacks J.B."/>
            <person name="Durnford D.G."/>
            <person name="Fast N.M."/>
            <person name="Green B.R."/>
            <person name="Grisdale C."/>
            <person name="Hempe F."/>
            <person name="Henrissat B."/>
            <person name="Hoppner M.P."/>
            <person name="Ishida K.-I."/>
            <person name="Kim E."/>
            <person name="Koreny L."/>
            <person name="Kroth P.G."/>
            <person name="Liu Y."/>
            <person name="Malik S.-B."/>
            <person name="Maier U.G."/>
            <person name="McRose D."/>
            <person name="Mock T."/>
            <person name="Neilson J.A."/>
            <person name="Onodera N.T."/>
            <person name="Poole A.M."/>
            <person name="Pritham E.J."/>
            <person name="Richards T.A."/>
            <person name="Rocap G."/>
            <person name="Roy S.W."/>
            <person name="Sarai C."/>
            <person name="Schaack S."/>
            <person name="Shirato S."/>
            <person name="Slamovits C.H."/>
            <person name="Spencer D.F."/>
            <person name="Suzuki S."/>
            <person name="Worden A.Z."/>
            <person name="Zauner S."/>
            <person name="Barry K."/>
            <person name="Bell C."/>
            <person name="Bharti A.K."/>
            <person name="Crow J.A."/>
            <person name="Grimwood J."/>
            <person name="Kramer R."/>
            <person name="Lindquist E."/>
            <person name="Lucas S."/>
            <person name="Salamov A."/>
            <person name="McFadden G.I."/>
            <person name="Lane C.E."/>
            <person name="Keeling P.J."/>
            <person name="Gray M.W."/>
            <person name="Grigoriev I.V."/>
            <person name="Archibald J.M."/>
        </authorList>
    </citation>
    <scope>NUCLEOTIDE SEQUENCE</scope>
    <source>
        <strain evidence="4">CCMP2712</strain>
    </source>
</reference>
<dbReference type="SUPFAM" id="SSF54626">
    <property type="entry name" value="Chalcone isomerase"/>
    <property type="match status" value="1"/>
</dbReference>
<name>L1JQ10_GUITC</name>
<dbReference type="InterPro" id="IPR016087">
    <property type="entry name" value="Chalcone_isomerase"/>
</dbReference>
<feature type="non-terminal residue" evidence="2">
    <location>
        <position position="198"/>
    </location>
</feature>
<dbReference type="Proteomes" id="UP000011087">
    <property type="component" value="Unassembled WGS sequence"/>
</dbReference>
<evidence type="ECO:0000313" key="2">
    <source>
        <dbReference type="EMBL" id="EKX50552.1"/>
    </source>
</evidence>
<dbReference type="PANTHER" id="PTHR47698:SF2">
    <property type="entry name" value="FATTY-ACID-BINDING PROTEIN 3, CHLOROPLASTIC"/>
    <property type="match status" value="1"/>
</dbReference>
<dbReference type="InterPro" id="IPR036298">
    <property type="entry name" value="Chalcone_isomerase_sf"/>
</dbReference>
<dbReference type="Gene3D" id="3.50.70.10">
    <property type="match status" value="1"/>
</dbReference>
<dbReference type="KEGG" id="gtt:GUITHDRAFT_151184"/>
<evidence type="ECO:0000313" key="4">
    <source>
        <dbReference type="Proteomes" id="UP000011087"/>
    </source>
</evidence>
<dbReference type="OMA" id="TIINLTW"/>
<dbReference type="InterPro" id="IPR016088">
    <property type="entry name" value="Chalcone_isomerase_3-sand"/>
</dbReference>
<reference evidence="2 4" key="1">
    <citation type="journal article" date="2012" name="Nature">
        <title>Algal genomes reveal evolutionary mosaicism and the fate of nucleomorphs.</title>
        <authorList>
            <consortium name="DOE Joint Genome Institute"/>
            <person name="Curtis B.A."/>
            <person name="Tanifuji G."/>
            <person name="Burki F."/>
            <person name="Gruber A."/>
            <person name="Irimia M."/>
            <person name="Maruyama S."/>
            <person name="Arias M.C."/>
            <person name="Ball S.G."/>
            <person name="Gile G.H."/>
            <person name="Hirakawa Y."/>
            <person name="Hopkins J.F."/>
            <person name="Kuo A."/>
            <person name="Rensing S.A."/>
            <person name="Schmutz J."/>
            <person name="Symeonidi A."/>
            <person name="Elias M."/>
            <person name="Eveleigh R.J."/>
            <person name="Herman E.K."/>
            <person name="Klute M.J."/>
            <person name="Nakayama T."/>
            <person name="Obornik M."/>
            <person name="Reyes-Prieto A."/>
            <person name="Armbrust E.V."/>
            <person name="Aves S.J."/>
            <person name="Beiko R.G."/>
            <person name="Coutinho P."/>
            <person name="Dacks J.B."/>
            <person name="Durnford D.G."/>
            <person name="Fast N.M."/>
            <person name="Green B.R."/>
            <person name="Grisdale C.J."/>
            <person name="Hempel F."/>
            <person name="Henrissat B."/>
            <person name="Hoppner M.P."/>
            <person name="Ishida K."/>
            <person name="Kim E."/>
            <person name="Koreny L."/>
            <person name="Kroth P.G."/>
            <person name="Liu Y."/>
            <person name="Malik S.B."/>
            <person name="Maier U.G."/>
            <person name="McRose D."/>
            <person name="Mock T."/>
            <person name="Neilson J.A."/>
            <person name="Onodera N.T."/>
            <person name="Poole A.M."/>
            <person name="Pritham E.J."/>
            <person name="Richards T.A."/>
            <person name="Rocap G."/>
            <person name="Roy S.W."/>
            <person name="Sarai C."/>
            <person name="Schaack S."/>
            <person name="Shirato S."/>
            <person name="Slamovits C.H."/>
            <person name="Spencer D.F."/>
            <person name="Suzuki S."/>
            <person name="Worden A.Z."/>
            <person name="Zauner S."/>
            <person name="Barry K."/>
            <person name="Bell C."/>
            <person name="Bharti A.K."/>
            <person name="Crow J.A."/>
            <person name="Grimwood J."/>
            <person name="Kramer R."/>
            <person name="Lindquist E."/>
            <person name="Lucas S."/>
            <person name="Salamov A."/>
            <person name="McFadden G.I."/>
            <person name="Lane C.E."/>
            <person name="Keeling P.J."/>
            <person name="Gray M.W."/>
            <person name="Grigoriev I.V."/>
            <person name="Archibald J.M."/>
        </authorList>
    </citation>
    <scope>NUCLEOTIDE SEQUENCE</scope>
    <source>
        <strain evidence="2 4">CCMP2712</strain>
    </source>
</reference>
<accession>L1JQ10</accession>
<reference evidence="3" key="3">
    <citation type="submission" date="2016-03" db="UniProtKB">
        <authorList>
            <consortium name="EnsemblProtists"/>
        </authorList>
    </citation>
    <scope>IDENTIFICATION</scope>
</reference>
<gene>
    <name evidence="2" type="ORF">GUITHDRAFT_151184</name>
</gene>
<protein>
    <recommendedName>
        <fullName evidence="1">Chalcone isomerase domain-containing protein</fullName>
    </recommendedName>
</protein>
<feature type="domain" description="Chalcone isomerase" evidence="1">
    <location>
        <begin position="16"/>
        <end position="168"/>
    </location>
</feature>
<dbReference type="GeneID" id="17307117"/>
<evidence type="ECO:0000259" key="1">
    <source>
        <dbReference type="Pfam" id="PF16036"/>
    </source>
</evidence>
<evidence type="ECO:0000313" key="3">
    <source>
        <dbReference type="EnsemblProtists" id="EKX50552"/>
    </source>
</evidence>
<dbReference type="PaxDb" id="55529-EKX50552"/>
<proteinExistence type="predicted"/>
<dbReference type="EnsemblProtists" id="EKX50552">
    <property type="protein sequence ID" value="EKX50552"/>
    <property type="gene ID" value="GUITHDRAFT_151184"/>
</dbReference>
<dbReference type="RefSeq" id="XP_005837532.1">
    <property type="nucleotide sequence ID" value="XM_005837475.1"/>
</dbReference>
<dbReference type="HOGENOM" id="CLU_1381289_0_0_1"/>
<dbReference type="GO" id="GO:0016872">
    <property type="term" value="F:intramolecular lyase activity"/>
    <property type="evidence" value="ECO:0007669"/>
    <property type="project" value="InterPro"/>
</dbReference>
<organism evidence="2">
    <name type="scientific">Guillardia theta (strain CCMP2712)</name>
    <name type="common">Cryptophyte</name>
    <dbReference type="NCBI Taxonomy" id="905079"/>
    <lineage>
        <taxon>Eukaryota</taxon>
        <taxon>Cryptophyceae</taxon>
        <taxon>Pyrenomonadales</taxon>
        <taxon>Geminigeraceae</taxon>
        <taxon>Guillardia</taxon>
    </lineage>
</organism>
<sequence>MVAAVAMAGEDHFVEEATSVKFPLDIPGEKSSLVLLGATVRVKKILFVNVQVYAVGVYTEPGVVEELKGKEPNDMYKYLMEHPVQSSLRLTMVRSVTGDQMGGALKEAVQPRLKLFARDEASTAGDMSAFEKQFDMSSLAAGTVLTFSRLQNGNLRVSRQRFSCGTIEAASAPAGVVTRDWWEARDGRSKIPLELGTG</sequence>
<dbReference type="AlphaFoldDB" id="L1JQ10"/>
<keyword evidence="4" id="KW-1185">Reference proteome</keyword>
<dbReference type="Pfam" id="PF16036">
    <property type="entry name" value="Chalcone_3"/>
    <property type="match status" value="1"/>
</dbReference>
<dbReference type="OrthoDB" id="18193at2759"/>